<keyword evidence="11" id="KW-0808">Transferase</keyword>
<evidence type="ECO:0000256" key="2">
    <source>
        <dbReference type="ARBA" id="ARBA00004477"/>
    </source>
</evidence>
<gene>
    <name evidence="11" type="ORF">P691DRAFT_692061</name>
</gene>
<dbReference type="AlphaFoldDB" id="A0A9P5XRS9"/>
<evidence type="ECO:0000256" key="6">
    <source>
        <dbReference type="ARBA" id="ARBA00022824"/>
    </source>
</evidence>
<evidence type="ECO:0000256" key="7">
    <source>
        <dbReference type="ARBA" id="ARBA00022989"/>
    </source>
</evidence>
<feature type="signal peptide" evidence="10">
    <location>
        <begin position="1"/>
        <end position="15"/>
    </location>
</feature>
<evidence type="ECO:0000313" key="12">
    <source>
        <dbReference type="Proteomes" id="UP000807342"/>
    </source>
</evidence>
<evidence type="ECO:0000256" key="5">
    <source>
        <dbReference type="ARBA" id="ARBA00022729"/>
    </source>
</evidence>
<keyword evidence="7 9" id="KW-1133">Transmembrane helix</keyword>
<dbReference type="GO" id="GO:0008250">
    <property type="term" value="C:oligosaccharyltransferase complex"/>
    <property type="evidence" value="ECO:0007669"/>
    <property type="project" value="TreeGrafter"/>
</dbReference>
<feature type="transmembrane region" description="Helical" evidence="9">
    <location>
        <begin position="240"/>
        <end position="260"/>
    </location>
</feature>
<evidence type="ECO:0000256" key="4">
    <source>
        <dbReference type="ARBA" id="ARBA00022692"/>
    </source>
</evidence>
<keyword evidence="8 9" id="KW-0472">Membrane</keyword>
<dbReference type="SUPFAM" id="SSF52833">
    <property type="entry name" value="Thioredoxin-like"/>
    <property type="match status" value="1"/>
</dbReference>
<dbReference type="InterPro" id="IPR021149">
    <property type="entry name" value="OligosaccharylTrfase_OST3/OST6"/>
</dbReference>
<dbReference type="GO" id="GO:0016740">
    <property type="term" value="F:transferase activity"/>
    <property type="evidence" value="ECO:0007669"/>
    <property type="project" value="UniProtKB-KW"/>
</dbReference>
<organism evidence="11 12">
    <name type="scientific">Macrolepiota fuliginosa MF-IS2</name>
    <dbReference type="NCBI Taxonomy" id="1400762"/>
    <lineage>
        <taxon>Eukaryota</taxon>
        <taxon>Fungi</taxon>
        <taxon>Dikarya</taxon>
        <taxon>Basidiomycota</taxon>
        <taxon>Agaricomycotina</taxon>
        <taxon>Agaricomycetes</taxon>
        <taxon>Agaricomycetidae</taxon>
        <taxon>Agaricales</taxon>
        <taxon>Agaricineae</taxon>
        <taxon>Agaricaceae</taxon>
        <taxon>Macrolepiota</taxon>
    </lineage>
</organism>
<evidence type="ECO:0000256" key="10">
    <source>
        <dbReference type="SAM" id="SignalP"/>
    </source>
</evidence>
<dbReference type="PANTHER" id="PTHR12692:SF0">
    <property type="entry name" value="GH11935P"/>
    <property type="match status" value="1"/>
</dbReference>
<evidence type="ECO:0000256" key="3">
    <source>
        <dbReference type="ARBA" id="ARBA00009561"/>
    </source>
</evidence>
<dbReference type="PANTHER" id="PTHR12692">
    <property type="entry name" value="DOLICHYL-DIPHOSPHOOLIGOSACCHARIDE--PROTEIN GLYCOSYLTRANSFERASE-RELATED"/>
    <property type="match status" value="1"/>
</dbReference>
<keyword evidence="12" id="KW-1185">Reference proteome</keyword>
<keyword evidence="6" id="KW-0256">Endoplasmic reticulum</keyword>
<dbReference type="GO" id="GO:0018279">
    <property type="term" value="P:protein N-linked glycosylation via asparagine"/>
    <property type="evidence" value="ECO:0007669"/>
    <property type="project" value="TreeGrafter"/>
</dbReference>
<keyword evidence="4 9" id="KW-0812">Transmembrane</keyword>
<evidence type="ECO:0000256" key="1">
    <source>
        <dbReference type="ARBA" id="ARBA00002791"/>
    </source>
</evidence>
<feature type="non-terminal residue" evidence="11">
    <location>
        <position position="303"/>
    </location>
</feature>
<comment type="function">
    <text evidence="1">Subunit of the oligosaccharyl transferase (OST) complex that catalyzes the initial transfer of a defined glycan (Glc(3)Man(9)GlcNAc(2) in eukaryotes) from the lipid carrier dolichol-pyrophosphate to an asparagine residue within an Asn-X-Ser/Thr consensus motif in nascent polypeptide chains, the first step in protein N-glycosylation. N-glycosylation occurs cotranslationally and the complex associates with the Sec61 complex at the channel-forming translocon complex that mediates protein translocation across the endoplasmic reticulum (ER). All subunits are required for a maximal enzyme activity.</text>
</comment>
<protein>
    <submittedName>
        <fullName evidence="11">Oligosaccharyl transferase subunit OST3/OST6 family</fullName>
    </submittedName>
</protein>
<dbReference type="Gene3D" id="3.40.30.10">
    <property type="entry name" value="Glutaredoxin"/>
    <property type="match status" value="1"/>
</dbReference>
<reference evidence="11" key="1">
    <citation type="submission" date="2020-11" db="EMBL/GenBank/DDBJ databases">
        <authorList>
            <consortium name="DOE Joint Genome Institute"/>
            <person name="Ahrendt S."/>
            <person name="Riley R."/>
            <person name="Andreopoulos W."/>
            <person name="Labutti K."/>
            <person name="Pangilinan J."/>
            <person name="Ruiz-Duenas F.J."/>
            <person name="Barrasa J.M."/>
            <person name="Sanchez-Garcia M."/>
            <person name="Camarero S."/>
            <person name="Miyauchi S."/>
            <person name="Serrano A."/>
            <person name="Linde D."/>
            <person name="Babiker R."/>
            <person name="Drula E."/>
            <person name="Ayuso-Fernandez I."/>
            <person name="Pacheco R."/>
            <person name="Padilla G."/>
            <person name="Ferreira P."/>
            <person name="Barriuso J."/>
            <person name="Kellner H."/>
            <person name="Castanera R."/>
            <person name="Alfaro M."/>
            <person name="Ramirez L."/>
            <person name="Pisabarro A.G."/>
            <person name="Kuo A."/>
            <person name="Tritt A."/>
            <person name="Lipzen A."/>
            <person name="He G."/>
            <person name="Yan M."/>
            <person name="Ng V."/>
            <person name="Cullen D."/>
            <person name="Martin F."/>
            <person name="Rosso M.-N."/>
            <person name="Henrissat B."/>
            <person name="Hibbett D."/>
            <person name="Martinez A.T."/>
            <person name="Grigoriev I.V."/>
        </authorList>
    </citation>
    <scope>NUCLEOTIDE SEQUENCE</scope>
    <source>
        <strain evidence="11">MF-IS2</strain>
    </source>
</reference>
<keyword evidence="5 10" id="KW-0732">Signal</keyword>
<accession>A0A9P5XRS9</accession>
<comment type="caution">
    <text evidence="11">The sequence shown here is derived from an EMBL/GenBank/DDBJ whole genome shotgun (WGS) entry which is preliminary data.</text>
</comment>
<dbReference type="InterPro" id="IPR036249">
    <property type="entry name" value="Thioredoxin-like_sf"/>
</dbReference>
<feature type="transmembrane region" description="Helical" evidence="9">
    <location>
        <begin position="191"/>
        <end position="210"/>
    </location>
</feature>
<name>A0A9P5XRS9_9AGAR</name>
<comment type="similarity">
    <text evidence="3">Belongs to the OST3/OST6 family.</text>
</comment>
<proteinExistence type="inferred from homology"/>
<evidence type="ECO:0000313" key="11">
    <source>
        <dbReference type="EMBL" id="KAF9454505.1"/>
    </source>
</evidence>
<dbReference type="EMBL" id="MU151053">
    <property type="protein sequence ID" value="KAF9454505.1"/>
    <property type="molecule type" value="Genomic_DNA"/>
</dbReference>
<feature type="transmembrane region" description="Helical" evidence="9">
    <location>
        <begin position="272"/>
        <end position="292"/>
    </location>
</feature>
<evidence type="ECO:0000256" key="8">
    <source>
        <dbReference type="ARBA" id="ARBA00023136"/>
    </source>
</evidence>
<sequence>MKAFLAVLLAPLALAASSTDQLIKLANQGGGIIKLDPKSFDLITSPKRTWSASIQLTALDKRRKCIPCKEFEPAWAAVAKAWTGVPQAQRDNHFFATLDFDDGPTVFQKLGLSSAPVVLSYTPAKAEPARYDFADGSFEAAPLVEFLSKYTPVPIPYRDPIDWTRWALTSILGLLSLFALRFASPILQSRWTWAVGTILTSLIMISGYMFTRIRGMPYTGHEGNWIAAGFQSQYGQEVHVVAFIYGLLSFAFIMLTVVVPKQSSPHRQRIQVYLWSAVVLIIYSVLVSLFRVKNRGYPFKLFL</sequence>
<comment type="subcellular location">
    <subcellularLocation>
        <location evidence="2">Endoplasmic reticulum membrane</location>
        <topology evidence="2">Multi-pass membrane protein</topology>
    </subcellularLocation>
</comment>
<dbReference type="Proteomes" id="UP000807342">
    <property type="component" value="Unassembled WGS sequence"/>
</dbReference>
<dbReference type="Pfam" id="PF04756">
    <property type="entry name" value="OST3_OST6"/>
    <property type="match status" value="1"/>
</dbReference>
<dbReference type="OrthoDB" id="67566at2759"/>
<evidence type="ECO:0000256" key="9">
    <source>
        <dbReference type="SAM" id="Phobius"/>
    </source>
</evidence>
<feature type="chain" id="PRO_5040485948" evidence="10">
    <location>
        <begin position="16"/>
        <end position="303"/>
    </location>
</feature>